<feature type="transmembrane region" description="Helical" evidence="1">
    <location>
        <begin position="12"/>
        <end position="34"/>
    </location>
</feature>
<evidence type="ECO:0000313" key="2">
    <source>
        <dbReference type="EMBL" id="QIK51591.1"/>
    </source>
</evidence>
<gene>
    <name evidence="2" type="ORF">G7058_05730</name>
</gene>
<name>A0A6G7WH81_9LACT</name>
<keyword evidence="1" id="KW-0812">Transmembrane</keyword>
<proteinExistence type="predicted"/>
<keyword evidence="1" id="KW-0472">Membrane</keyword>
<dbReference type="PANTHER" id="PTHR37314">
    <property type="entry name" value="SLR0142 PROTEIN"/>
    <property type="match status" value="1"/>
</dbReference>
<dbReference type="EMBL" id="CP049889">
    <property type="protein sequence ID" value="QIK51591.1"/>
    <property type="molecule type" value="Genomic_DNA"/>
</dbReference>
<feature type="transmembrane region" description="Helical" evidence="1">
    <location>
        <begin position="54"/>
        <end position="75"/>
    </location>
</feature>
<protein>
    <submittedName>
        <fullName evidence="2">DUF1275 domain-containing protein</fullName>
    </submittedName>
</protein>
<keyword evidence="1" id="KW-1133">Transmembrane helix</keyword>
<keyword evidence="3" id="KW-1185">Reference proteome</keyword>
<evidence type="ECO:0000313" key="3">
    <source>
        <dbReference type="Proteomes" id="UP000501830"/>
    </source>
</evidence>
<reference evidence="2 3" key="1">
    <citation type="journal article" date="2017" name="Int. J. Syst. Evol. Microbiol.">
        <title>Jeotgalibaca porci sp. nov. and Jeotgalibaca arthritidis sp. nov., isolated from pigs, and emended description of the genus Jeotgalibaca.</title>
        <authorList>
            <person name="Zamora L."/>
            <person name="Perez-Sancho M."/>
            <person name="Dominguez L."/>
            <person name="Fernandez-Garayzabal J.F."/>
            <person name="Vela A.I."/>
        </authorList>
    </citation>
    <scope>NUCLEOTIDE SEQUENCE [LARGE SCALE GENOMIC DNA]</scope>
    <source>
        <strain evidence="2 3">CCUG 69148</strain>
    </source>
</reference>
<sequence length="223" mass="24467">MHQKENSSIWVYLLRLLGGYLNVTAIILFSRVVGGQTGNISKIAIAYVEGNFTTVLQLVAIAFTFILGGFISGLFKPLDREEMGSRYGFLFVGIGLIFILFSIMGFNSVFFLLYLVLVLGVTNGITLYCKGMVVKTTIITGTLTDIGITLSEMFKGASLDKQKLTFHCLNLFCFLLGATLAAFIGIRTTWNMVSIAGLLELVIGFYFVSLREVAFGTEKEGTL</sequence>
<feature type="transmembrane region" description="Helical" evidence="1">
    <location>
        <begin position="111"/>
        <end position="129"/>
    </location>
</feature>
<accession>A0A6G7WH81</accession>
<feature type="transmembrane region" description="Helical" evidence="1">
    <location>
        <begin position="192"/>
        <end position="210"/>
    </location>
</feature>
<dbReference type="InterPro" id="IPR010699">
    <property type="entry name" value="DUF1275"/>
</dbReference>
<dbReference type="PANTHER" id="PTHR37314:SF4">
    <property type="entry name" value="UPF0700 TRANSMEMBRANE PROTEIN YOAK"/>
    <property type="match status" value="1"/>
</dbReference>
<feature type="transmembrane region" description="Helical" evidence="1">
    <location>
        <begin position="87"/>
        <end position="105"/>
    </location>
</feature>
<dbReference type="Pfam" id="PF06912">
    <property type="entry name" value="DUF1275"/>
    <property type="match status" value="1"/>
</dbReference>
<dbReference type="GeneID" id="94552772"/>
<dbReference type="RefSeq" id="WP_166062647.1">
    <property type="nucleotide sequence ID" value="NZ_CP049889.1"/>
</dbReference>
<dbReference type="KEGG" id="jpo:G7058_05730"/>
<evidence type="ECO:0000256" key="1">
    <source>
        <dbReference type="SAM" id="Phobius"/>
    </source>
</evidence>
<dbReference type="AlphaFoldDB" id="A0A6G7WH81"/>
<organism evidence="2 3">
    <name type="scientific">Jeotgalibaca porci</name>
    <dbReference type="NCBI Taxonomy" id="1868793"/>
    <lineage>
        <taxon>Bacteria</taxon>
        <taxon>Bacillati</taxon>
        <taxon>Bacillota</taxon>
        <taxon>Bacilli</taxon>
        <taxon>Lactobacillales</taxon>
        <taxon>Carnobacteriaceae</taxon>
        <taxon>Jeotgalibaca</taxon>
    </lineage>
</organism>
<feature type="transmembrane region" description="Helical" evidence="1">
    <location>
        <begin position="164"/>
        <end position="186"/>
    </location>
</feature>
<dbReference type="Proteomes" id="UP000501830">
    <property type="component" value="Chromosome"/>
</dbReference>